<dbReference type="PROSITE" id="PS50888">
    <property type="entry name" value="BHLH"/>
    <property type="match status" value="1"/>
</dbReference>
<dbReference type="SMART" id="SM00091">
    <property type="entry name" value="PAS"/>
    <property type="match status" value="1"/>
</dbReference>
<dbReference type="AlphaFoldDB" id="A0A672NXG9"/>
<dbReference type="Ensembl" id="ENSSGRT00000059437.1">
    <property type="protein sequence ID" value="ENSSGRP00000055658.1"/>
    <property type="gene ID" value="ENSSGRG00000029177.1"/>
</dbReference>
<accession>A0A672NXG9</accession>
<dbReference type="FunFam" id="3.30.450.20:FF:000035">
    <property type="entry name" value="Aryl hydrocarbon receptor"/>
    <property type="match status" value="1"/>
</dbReference>
<dbReference type="Gene3D" id="3.30.450.20">
    <property type="entry name" value="PAS domain"/>
    <property type="match status" value="1"/>
</dbReference>
<protein>
    <submittedName>
        <fullName evidence="10">Uncharacterized LOC107572622</fullName>
    </submittedName>
</protein>
<evidence type="ECO:0000256" key="1">
    <source>
        <dbReference type="ARBA" id="ARBA00004123"/>
    </source>
</evidence>
<dbReference type="InterPro" id="IPR036638">
    <property type="entry name" value="HLH_DNA-bd_sf"/>
</dbReference>
<dbReference type="PANTHER" id="PTHR10649">
    <property type="entry name" value="ARYL HYDROCARBON RECEPTOR"/>
    <property type="match status" value="1"/>
</dbReference>
<sequence length="515" mass="57479">MIPPGDCLYAGRKRRKPVQKHRKPAAVTEKSNPSKRHRDRLNSELERLASLLPFSPEIISKLDKLSVLRLSVSYLRVKSFFSGECTRLYYSPNRTGQTVMSVCCVQSLAGFALVVSSDGMVFYASSTIVDYLGFHQTDVMHQNVFDYIHVDDRQEFRRQLHWAMNPSAQSGSGEDLVVSSLFQSETGDVPPEFSCFLNRCFILRVRCLLDSTSGFLAMQFQGRLKFLQGQRKKTASGALLRPQLALFCVAVPLLLPSITEMKMKSGVMKGKHKNPGVLTSLDHNDRDDALRRASLLSKDSVKYKSEGPYGPDEPLSFCKTSVQKFTNLDCGAWPSRSSSVLGKHYAKPYRSALGYYSSRAEAFVPKPYGSDCGADKSEGFCFDGYDAVLEPVVKVEQDSDSENGSWTQMKAEPGFGEQYSCQRLKGAPYAGHYYSSTRALKCVLNRDTAAASAHNTHCTDAYAADYKGYVQHDYKAGNEFKGHGLLHCIKQEPVDAPLWHDMSGAHKINPYVFMQ</sequence>
<dbReference type="SMART" id="SM00353">
    <property type="entry name" value="HLH"/>
    <property type="match status" value="1"/>
</dbReference>
<dbReference type="OMA" id="CERYNTH"/>
<dbReference type="InterPro" id="IPR039091">
    <property type="entry name" value="AHR/AHRR"/>
</dbReference>
<evidence type="ECO:0000259" key="8">
    <source>
        <dbReference type="PROSITE" id="PS50112"/>
    </source>
</evidence>
<dbReference type="Proteomes" id="UP000472262">
    <property type="component" value="Unassembled WGS sequence"/>
</dbReference>
<evidence type="ECO:0000313" key="10">
    <source>
        <dbReference type="Ensembl" id="ENSSGRP00000055658.1"/>
    </source>
</evidence>
<feature type="compositionally biased region" description="Basic residues" evidence="7">
    <location>
        <begin position="13"/>
        <end position="24"/>
    </location>
</feature>
<evidence type="ECO:0000259" key="9">
    <source>
        <dbReference type="PROSITE" id="PS50888"/>
    </source>
</evidence>
<dbReference type="GO" id="GO:0046983">
    <property type="term" value="F:protein dimerization activity"/>
    <property type="evidence" value="ECO:0007669"/>
    <property type="project" value="InterPro"/>
</dbReference>
<dbReference type="GO" id="GO:0004879">
    <property type="term" value="F:nuclear receptor activity"/>
    <property type="evidence" value="ECO:0007669"/>
    <property type="project" value="TreeGrafter"/>
</dbReference>
<dbReference type="GO" id="GO:0006805">
    <property type="term" value="P:xenobiotic metabolic process"/>
    <property type="evidence" value="ECO:0007669"/>
    <property type="project" value="InterPro"/>
</dbReference>
<evidence type="ECO:0000256" key="5">
    <source>
        <dbReference type="ARBA" id="ARBA00023163"/>
    </source>
</evidence>
<dbReference type="GO" id="GO:0005667">
    <property type="term" value="C:transcription regulator complex"/>
    <property type="evidence" value="ECO:0007669"/>
    <property type="project" value="InterPro"/>
</dbReference>
<proteinExistence type="predicted"/>
<dbReference type="SUPFAM" id="SSF55785">
    <property type="entry name" value="PYP-like sensor domain (PAS domain)"/>
    <property type="match status" value="1"/>
</dbReference>
<reference evidence="10" key="2">
    <citation type="submission" date="2025-09" db="UniProtKB">
        <authorList>
            <consortium name="Ensembl"/>
        </authorList>
    </citation>
    <scope>IDENTIFICATION</scope>
</reference>
<name>A0A672NXG9_SINGR</name>
<keyword evidence="4" id="KW-0238">DNA-binding</keyword>
<dbReference type="CDD" id="cd00130">
    <property type="entry name" value="PAS"/>
    <property type="match status" value="1"/>
</dbReference>
<evidence type="ECO:0000256" key="7">
    <source>
        <dbReference type="SAM" id="MobiDB-lite"/>
    </source>
</evidence>
<feature type="domain" description="BHLH" evidence="9">
    <location>
        <begin position="25"/>
        <end position="78"/>
    </location>
</feature>
<feature type="domain" description="PAS" evidence="8">
    <location>
        <begin position="105"/>
        <end position="167"/>
    </location>
</feature>
<dbReference type="Pfam" id="PF00989">
    <property type="entry name" value="PAS"/>
    <property type="match status" value="1"/>
</dbReference>
<comment type="subcellular location">
    <subcellularLocation>
        <location evidence="1">Nucleus</location>
    </subcellularLocation>
</comment>
<keyword evidence="11" id="KW-1185">Reference proteome</keyword>
<dbReference type="InterPro" id="IPR001067">
    <property type="entry name" value="Nuc_translocat"/>
</dbReference>
<dbReference type="InterPro" id="IPR013767">
    <property type="entry name" value="PAS_fold"/>
</dbReference>
<dbReference type="Gene3D" id="4.10.280.10">
    <property type="entry name" value="Helix-loop-helix DNA-binding domain"/>
    <property type="match status" value="1"/>
</dbReference>
<dbReference type="GO" id="GO:0000976">
    <property type="term" value="F:transcription cis-regulatory region binding"/>
    <property type="evidence" value="ECO:0007669"/>
    <property type="project" value="TreeGrafter"/>
</dbReference>
<keyword evidence="6" id="KW-0539">Nucleus</keyword>
<dbReference type="SUPFAM" id="SSF47459">
    <property type="entry name" value="HLH, helix-loop-helix DNA-binding domain"/>
    <property type="match status" value="1"/>
</dbReference>
<dbReference type="InParanoid" id="A0A672NXG9"/>
<evidence type="ECO:0000313" key="11">
    <source>
        <dbReference type="Proteomes" id="UP000472262"/>
    </source>
</evidence>
<dbReference type="InterPro" id="IPR000014">
    <property type="entry name" value="PAS"/>
</dbReference>
<dbReference type="GO" id="GO:0034751">
    <property type="term" value="C:aryl hydrocarbon receptor complex"/>
    <property type="evidence" value="ECO:0007669"/>
    <property type="project" value="TreeGrafter"/>
</dbReference>
<dbReference type="PRINTS" id="PR00785">
    <property type="entry name" value="NCTRNSLOCATR"/>
</dbReference>
<dbReference type="GO" id="GO:0005737">
    <property type="term" value="C:cytoplasm"/>
    <property type="evidence" value="ECO:0007669"/>
    <property type="project" value="InterPro"/>
</dbReference>
<dbReference type="InterPro" id="IPR035965">
    <property type="entry name" value="PAS-like_dom_sf"/>
</dbReference>
<organism evidence="10 11">
    <name type="scientific">Sinocyclocheilus grahami</name>
    <name type="common">Dianchi golden-line fish</name>
    <name type="synonym">Barbus grahami</name>
    <dbReference type="NCBI Taxonomy" id="75366"/>
    <lineage>
        <taxon>Eukaryota</taxon>
        <taxon>Metazoa</taxon>
        <taxon>Chordata</taxon>
        <taxon>Craniata</taxon>
        <taxon>Vertebrata</taxon>
        <taxon>Euteleostomi</taxon>
        <taxon>Actinopterygii</taxon>
        <taxon>Neopterygii</taxon>
        <taxon>Teleostei</taxon>
        <taxon>Ostariophysi</taxon>
        <taxon>Cypriniformes</taxon>
        <taxon>Cyprinidae</taxon>
        <taxon>Cyprininae</taxon>
        <taxon>Sinocyclocheilus</taxon>
    </lineage>
</organism>
<dbReference type="GO" id="GO:0048513">
    <property type="term" value="P:animal organ development"/>
    <property type="evidence" value="ECO:0007669"/>
    <property type="project" value="UniProtKB-ARBA"/>
</dbReference>
<dbReference type="Pfam" id="PF00010">
    <property type="entry name" value="HLH"/>
    <property type="match status" value="1"/>
</dbReference>
<dbReference type="InterPro" id="IPR011598">
    <property type="entry name" value="bHLH_dom"/>
</dbReference>
<dbReference type="GO" id="GO:0005634">
    <property type="term" value="C:nucleus"/>
    <property type="evidence" value="ECO:0007669"/>
    <property type="project" value="UniProtKB-SubCell"/>
</dbReference>
<evidence type="ECO:0000256" key="3">
    <source>
        <dbReference type="ARBA" id="ARBA00023015"/>
    </source>
</evidence>
<dbReference type="PANTHER" id="PTHR10649:SF3">
    <property type="entry name" value="ARYL HYDROCARBON RECEPTOR REPRESSOR"/>
    <property type="match status" value="1"/>
</dbReference>
<feature type="region of interest" description="Disordered" evidence="7">
    <location>
        <begin position="13"/>
        <end position="39"/>
    </location>
</feature>
<keyword evidence="2" id="KW-0677">Repeat</keyword>
<keyword evidence="5" id="KW-0804">Transcription</keyword>
<dbReference type="FunFam" id="4.10.280.10:FF:000041">
    <property type="entry name" value="aryl hydrocarbon receptor repressor"/>
    <property type="match status" value="1"/>
</dbReference>
<dbReference type="PROSITE" id="PS50112">
    <property type="entry name" value="PAS"/>
    <property type="match status" value="1"/>
</dbReference>
<evidence type="ECO:0000256" key="2">
    <source>
        <dbReference type="ARBA" id="ARBA00022737"/>
    </source>
</evidence>
<reference evidence="10" key="1">
    <citation type="submission" date="2025-08" db="UniProtKB">
        <authorList>
            <consortium name="Ensembl"/>
        </authorList>
    </citation>
    <scope>IDENTIFICATION</scope>
</reference>
<keyword evidence="3" id="KW-0805">Transcription regulation</keyword>
<evidence type="ECO:0000256" key="6">
    <source>
        <dbReference type="ARBA" id="ARBA00023242"/>
    </source>
</evidence>
<evidence type="ECO:0000256" key="4">
    <source>
        <dbReference type="ARBA" id="ARBA00023125"/>
    </source>
</evidence>
<gene>
    <name evidence="10" type="primary">LOC107572622</name>
</gene>